<comment type="caution">
    <text evidence="2">The sequence shown here is derived from an EMBL/GenBank/DDBJ whole genome shotgun (WGS) entry which is preliminary data.</text>
</comment>
<organism evidence="2 3">
    <name type="scientific">Candidatus Gemmiger excrementavium</name>
    <dbReference type="NCBI Taxonomy" id="2838608"/>
    <lineage>
        <taxon>Bacteria</taxon>
        <taxon>Bacillati</taxon>
        <taxon>Bacillota</taxon>
        <taxon>Clostridia</taxon>
        <taxon>Eubacteriales</taxon>
        <taxon>Gemmiger</taxon>
    </lineage>
</organism>
<feature type="transmembrane region" description="Helical" evidence="1">
    <location>
        <begin position="36"/>
        <end position="58"/>
    </location>
</feature>
<gene>
    <name evidence="2" type="ORF">H9810_00260</name>
</gene>
<feature type="transmembrane region" description="Helical" evidence="1">
    <location>
        <begin position="146"/>
        <end position="168"/>
    </location>
</feature>
<reference evidence="2" key="2">
    <citation type="submission" date="2021-04" db="EMBL/GenBank/DDBJ databases">
        <authorList>
            <person name="Gilroy R."/>
        </authorList>
    </citation>
    <scope>NUCLEOTIDE SEQUENCE</scope>
    <source>
        <strain evidence="2">3436</strain>
    </source>
</reference>
<evidence type="ECO:0000256" key="1">
    <source>
        <dbReference type="SAM" id="Phobius"/>
    </source>
</evidence>
<feature type="transmembrane region" description="Helical" evidence="1">
    <location>
        <begin position="303"/>
        <end position="323"/>
    </location>
</feature>
<feature type="transmembrane region" description="Helical" evidence="1">
    <location>
        <begin position="372"/>
        <end position="392"/>
    </location>
</feature>
<keyword evidence="1" id="KW-1133">Transmembrane helix</keyword>
<feature type="transmembrane region" description="Helical" evidence="1">
    <location>
        <begin position="6"/>
        <end position="24"/>
    </location>
</feature>
<feature type="transmembrane region" description="Helical" evidence="1">
    <location>
        <begin position="262"/>
        <end position="283"/>
    </location>
</feature>
<reference evidence="2" key="1">
    <citation type="journal article" date="2021" name="PeerJ">
        <title>Extensive microbial diversity within the chicken gut microbiome revealed by metagenomics and culture.</title>
        <authorList>
            <person name="Gilroy R."/>
            <person name="Ravi A."/>
            <person name="Getino M."/>
            <person name="Pursley I."/>
            <person name="Horton D.L."/>
            <person name="Alikhan N.F."/>
            <person name="Baker D."/>
            <person name="Gharbi K."/>
            <person name="Hall N."/>
            <person name="Watson M."/>
            <person name="Adriaenssens E.M."/>
            <person name="Foster-Nyarko E."/>
            <person name="Jarju S."/>
            <person name="Secka A."/>
            <person name="Antonio M."/>
            <person name="Oren A."/>
            <person name="Chaudhuri R.R."/>
            <person name="La Ragione R."/>
            <person name="Hildebrand F."/>
            <person name="Pallen M.J."/>
        </authorList>
    </citation>
    <scope>NUCLEOTIDE SEQUENCE</scope>
    <source>
        <strain evidence="2">3436</strain>
    </source>
</reference>
<evidence type="ECO:0000313" key="2">
    <source>
        <dbReference type="EMBL" id="HIZ47138.1"/>
    </source>
</evidence>
<feature type="transmembrane region" description="Helical" evidence="1">
    <location>
        <begin position="335"/>
        <end position="352"/>
    </location>
</feature>
<feature type="transmembrane region" description="Helical" evidence="1">
    <location>
        <begin position="107"/>
        <end position="126"/>
    </location>
</feature>
<proteinExistence type="predicted"/>
<feature type="transmembrane region" description="Helical" evidence="1">
    <location>
        <begin position="64"/>
        <end position="86"/>
    </location>
</feature>
<dbReference type="Pfam" id="PF06541">
    <property type="entry name" value="ABC_trans_CmpB"/>
    <property type="match status" value="2"/>
</dbReference>
<keyword evidence="1" id="KW-0812">Transmembrane</keyword>
<keyword evidence="1" id="KW-0472">Membrane</keyword>
<dbReference type="InterPro" id="IPR010540">
    <property type="entry name" value="CmpB_TMEM229"/>
</dbReference>
<dbReference type="EMBL" id="DXBO01000009">
    <property type="protein sequence ID" value="HIZ47138.1"/>
    <property type="molecule type" value="Genomic_DNA"/>
</dbReference>
<dbReference type="Proteomes" id="UP000824031">
    <property type="component" value="Unassembled WGS sequence"/>
</dbReference>
<accession>A0A9D2JEZ3</accession>
<dbReference type="AlphaFoldDB" id="A0A9D2JEZ3"/>
<name>A0A9D2JEZ3_9FIRM</name>
<sequence length="434" mass="49718">MTFYSMLYLFFVYSFLGWLGEVVTTAVRKRRYQDRGVLNGPLCILYGIGAIVITFALRDLHERWFFLFIFSAVYATVIEWVAGHVLERFTNTRWWDYSDHRFHLDGYICLSASLLWGLLGVVVLRWGNPLLLALYHLIPVGVRVAVLWVLLVLLLIDVAGTLLTLLGLRYTWPPAEAVSNRLANLTLRAGMWILDRVERRMTRSYPVRTFVHEKQARSTTFAEGCSPYKIILLFFIGAFLGDVTETIYCRLTAGYWMSRSSVVWGPFSIVWGLAIALVTLLLYRYKDKSTSWLFVAGTLLGGAYEYLCSVFTEVVFGTVFWDYSKIPFNLGGRINLLYCFFWGFAAVAWFKLFYPPISALIERIPRRAGTVLTWGLCLFMIANVAVSSLALARYTARVAGTPPQNQLQVYLDEHYDDARMKKIYPMAVHTGQKD</sequence>
<protein>
    <submittedName>
        <fullName evidence="2">ABC transporter permease</fullName>
    </submittedName>
</protein>
<evidence type="ECO:0000313" key="3">
    <source>
        <dbReference type="Proteomes" id="UP000824031"/>
    </source>
</evidence>